<evidence type="ECO:0000256" key="4">
    <source>
        <dbReference type="ARBA" id="ARBA00022452"/>
    </source>
</evidence>
<dbReference type="Pfam" id="PF07715">
    <property type="entry name" value="Plug"/>
    <property type="match status" value="1"/>
</dbReference>
<evidence type="ECO:0000256" key="12">
    <source>
        <dbReference type="SAM" id="SignalP"/>
    </source>
</evidence>
<evidence type="ECO:0000313" key="16">
    <source>
        <dbReference type="Proteomes" id="UP000627446"/>
    </source>
</evidence>
<comment type="subcellular location">
    <subcellularLocation>
        <location evidence="1 10">Cell outer membrane</location>
        <topology evidence="1 10">Multi-pass membrane protein</topology>
    </subcellularLocation>
</comment>
<feature type="domain" description="TonB-dependent receptor-like beta-barrel" evidence="13">
    <location>
        <begin position="311"/>
        <end position="793"/>
    </location>
</feature>
<protein>
    <submittedName>
        <fullName evidence="15">TonB-dependent receptor</fullName>
    </submittedName>
</protein>
<dbReference type="Gene3D" id="2.40.170.20">
    <property type="entry name" value="TonB-dependent receptor, beta-barrel domain"/>
    <property type="match status" value="1"/>
</dbReference>
<dbReference type="Pfam" id="PF00593">
    <property type="entry name" value="TonB_dep_Rec_b-barrel"/>
    <property type="match status" value="1"/>
</dbReference>
<dbReference type="EMBL" id="JACOFZ010000001">
    <property type="protein sequence ID" value="MBC3881128.1"/>
    <property type="molecule type" value="Genomic_DNA"/>
</dbReference>
<feature type="chain" id="PRO_5036689268" evidence="12">
    <location>
        <begin position="27"/>
        <end position="834"/>
    </location>
</feature>
<keyword evidence="5 10" id="KW-0812">Transmembrane</keyword>
<accession>A0A923HMJ9</accession>
<evidence type="ECO:0000256" key="1">
    <source>
        <dbReference type="ARBA" id="ARBA00004571"/>
    </source>
</evidence>
<keyword evidence="9 10" id="KW-0998">Cell outer membrane</keyword>
<organism evidence="15 16">
    <name type="scientific">Undibacterium nitidum</name>
    <dbReference type="NCBI Taxonomy" id="2762298"/>
    <lineage>
        <taxon>Bacteria</taxon>
        <taxon>Pseudomonadati</taxon>
        <taxon>Pseudomonadota</taxon>
        <taxon>Betaproteobacteria</taxon>
        <taxon>Burkholderiales</taxon>
        <taxon>Oxalobacteraceae</taxon>
        <taxon>Undibacterium</taxon>
    </lineage>
</organism>
<dbReference type="InterPro" id="IPR039426">
    <property type="entry name" value="TonB-dep_rcpt-like"/>
</dbReference>
<sequence length="834" mass="89846">MQHFSPKNPILAIAISSLFCTGLAQAQTGDSKPKLVTDEKAVAVVVTGTRMPNRSVTDTSAPVDVISGDSLQNSGVTEINQALSIALPSLNFPRPGLTDGTDTIRPATLRGLGPDQTLVLVNSKRRHASALVNVNGTVGRGTAAVDLNTIPTAMVKNIEVLRDGASAQYGSDAISGVINLRLRADRDGGDASLSYGQRITEYDFIPGTVPNGATWSAPGTSRSRHDGDTTTASIWKGFGFGENGYVTVAAEIKDQKHTERGGWDFRQQYPLVNGAFDPREKDFNRFDAWYGEPDVKQNTFFVNAGETLQGGTKVYAWASYQRRDAVSAGNFRRALQDQNIISIYPNGFLPQIAPQVDDYSATFGTSWLAGDWDMDASLGYGKNKMQFSVQNSLNRSIGPTSKTVFNAGGFAYDQLVFNLTAVRSFELGLASPLSFATGFEMRREGYSLSAGEPDSYRFGGEKLANGTPTAPGAQVFPGFTPANASDNNRSAAGVFVDVEANLTKEWLASAAARAEHYSDFGSNVTGKLTSRYNFSKEFALRGTVQNGFRAPSPQQQFFTSTATNFINGVPFEITTFTPGSAAAIALGAKPLEPEKSVNQSLGAVFNFGKFGLTVDAYHIDITNRIVLSENLTAANVRNYLTSQGFVGVGGGRFFINGVDTSTKGLDIVANYLMLADGAGKFDFTLAGNFTQTKVTKVPKTAQLSALSPSPILFDRVNVLAFERGQPRNKINASVDWKLNEYGATLRATRYGEVIDPGTTAALDQVLSPKTLVDMEFRYSLNKQWKVAVGADNIFDTYADPRTPALNTNGAASFSNYSPFGRSGRFVYGRVTYSF</sequence>
<dbReference type="CDD" id="cd01347">
    <property type="entry name" value="ligand_gated_channel"/>
    <property type="match status" value="1"/>
</dbReference>
<dbReference type="SUPFAM" id="SSF56935">
    <property type="entry name" value="Porins"/>
    <property type="match status" value="1"/>
</dbReference>
<dbReference type="InterPro" id="IPR012910">
    <property type="entry name" value="Plug_dom"/>
</dbReference>
<keyword evidence="4 10" id="KW-1134">Transmembrane beta strand</keyword>
<keyword evidence="12" id="KW-0732">Signal</keyword>
<proteinExistence type="inferred from homology"/>
<feature type="domain" description="TonB-dependent receptor plug" evidence="14">
    <location>
        <begin position="56"/>
        <end position="177"/>
    </location>
</feature>
<evidence type="ECO:0000259" key="14">
    <source>
        <dbReference type="Pfam" id="PF07715"/>
    </source>
</evidence>
<evidence type="ECO:0000256" key="2">
    <source>
        <dbReference type="ARBA" id="ARBA00009810"/>
    </source>
</evidence>
<evidence type="ECO:0000256" key="11">
    <source>
        <dbReference type="RuleBase" id="RU003357"/>
    </source>
</evidence>
<reference evidence="15" key="1">
    <citation type="submission" date="2020-08" db="EMBL/GenBank/DDBJ databases">
        <title>Novel species isolated from subtropical streams in China.</title>
        <authorList>
            <person name="Lu H."/>
        </authorList>
    </citation>
    <scope>NUCLEOTIDE SEQUENCE</scope>
    <source>
        <strain evidence="15">LX22W</strain>
    </source>
</reference>
<dbReference type="PANTHER" id="PTHR47234">
    <property type="match status" value="1"/>
</dbReference>
<keyword evidence="3 10" id="KW-0813">Transport</keyword>
<evidence type="ECO:0000256" key="5">
    <source>
        <dbReference type="ARBA" id="ARBA00022692"/>
    </source>
</evidence>
<evidence type="ECO:0000256" key="6">
    <source>
        <dbReference type="ARBA" id="ARBA00023077"/>
    </source>
</evidence>
<dbReference type="InterPro" id="IPR036942">
    <property type="entry name" value="Beta-barrel_TonB_sf"/>
</dbReference>
<keyword evidence="16" id="KW-1185">Reference proteome</keyword>
<evidence type="ECO:0000256" key="3">
    <source>
        <dbReference type="ARBA" id="ARBA00022448"/>
    </source>
</evidence>
<gene>
    <name evidence="15" type="ORF">H8K36_07090</name>
</gene>
<dbReference type="InterPro" id="IPR037066">
    <property type="entry name" value="Plug_dom_sf"/>
</dbReference>
<evidence type="ECO:0000256" key="8">
    <source>
        <dbReference type="ARBA" id="ARBA00023170"/>
    </source>
</evidence>
<dbReference type="GO" id="GO:0009279">
    <property type="term" value="C:cell outer membrane"/>
    <property type="evidence" value="ECO:0007669"/>
    <property type="project" value="UniProtKB-SubCell"/>
</dbReference>
<dbReference type="PANTHER" id="PTHR47234:SF3">
    <property type="entry name" value="SECRETIN_TONB SHORT N-TERMINAL DOMAIN-CONTAINING PROTEIN"/>
    <property type="match status" value="1"/>
</dbReference>
<comment type="caution">
    <text evidence="15">The sequence shown here is derived from an EMBL/GenBank/DDBJ whole genome shotgun (WGS) entry which is preliminary data.</text>
</comment>
<evidence type="ECO:0000256" key="7">
    <source>
        <dbReference type="ARBA" id="ARBA00023136"/>
    </source>
</evidence>
<keyword evidence="7 10" id="KW-0472">Membrane</keyword>
<dbReference type="AlphaFoldDB" id="A0A923HMJ9"/>
<name>A0A923HMJ9_9BURK</name>
<feature type="signal peptide" evidence="12">
    <location>
        <begin position="1"/>
        <end position="26"/>
    </location>
</feature>
<dbReference type="Proteomes" id="UP000627446">
    <property type="component" value="Unassembled WGS sequence"/>
</dbReference>
<dbReference type="InterPro" id="IPR000531">
    <property type="entry name" value="Beta-barrel_TonB"/>
</dbReference>
<evidence type="ECO:0000256" key="9">
    <source>
        <dbReference type="ARBA" id="ARBA00023237"/>
    </source>
</evidence>
<dbReference type="Gene3D" id="2.170.130.10">
    <property type="entry name" value="TonB-dependent receptor, plug domain"/>
    <property type="match status" value="1"/>
</dbReference>
<evidence type="ECO:0000259" key="13">
    <source>
        <dbReference type="Pfam" id="PF00593"/>
    </source>
</evidence>
<dbReference type="PROSITE" id="PS52016">
    <property type="entry name" value="TONB_DEPENDENT_REC_3"/>
    <property type="match status" value="1"/>
</dbReference>
<comment type="similarity">
    <text evidence="2 10 11">Belongs to the TonB-dependent receptor family.</text>
</comment>
<evidence type="ECO:0000256" key="10">
    <source>
        <dbReference type="PROSITE-ProRule" id="PRU01360"/>
    </source>
</evidence>
<dbReference type="RefSeq" id="WP_186914426.1">
    <property type="nucleotide sequence ID" value="NZ_JACOFZ010000001.1"/>
</dbReference>
<evidence type="ECO:0000313" key="15">
    <source>
        <dbReference type="EMBL" id="MBC3881128.1"/>
    </source>
</evidence>
<keyword evidence="6 11" id="KW-0798">TonB box</keyword>
<keyword evidence="8 15" id="KW-0675">Receptor</keyword>